<keyword evidence="2" id="KW-0805">Transcription regulation</keyword>
<comment type="caution">
    <text evidence="6">The sequence shown here is derived from an EMBL/GenBank/DDBJ whole genome shotgun (WGS) entry which is preliminary data.</text>
</comment>
<name>A0ABW0MKK5_9BURK</name>
<evidence type="ECO:0000313" key="6">
    <source>
        <dbReference type="EMBL" id="MFC5478770.1"/>
    </source>
</evidence>
<dbReference type="InterPro" id="IPR036388">
    <property type="entry name" value="WH-like_DNA-bd_sf"/>
</dbReference>
<dbReference type="InterPro" id="IPR036390">
    <property type="entry name" value="WH_DNA-bd_sf"/>
</dbReference>
<reference evidence="7" key="1">
    <citation type="journal article" date="2019" name="Int. J. Syst. Evol. Microbiol.">
        <title>The Global Catalogue of Microorganisms (GCM) 10K type strain sequencing project: providing services to taxonomists for standard genome sequencing and annotation.</title>
        <authorList>
            <consortium name="The Broad Institute Genomics Platform"/>
            <consortium name="The Broad Institute Genome Sequencing Center for Infectious Disease"/>
            <person name="Wu L."/>
            <person name="Ma J."/>
        </authorList>
    </citation>
    <scope>NUCLEOTIDE SEQUENCE [LARGE SCALE GENOMIC DNA]</scope>
    <source>
        <strain evidence="7">CCUG 43111</strain>
    </source>
</reference>
<dbReference type="PROSITE" id="PS50931">
    <property type="entry name" value="HTH_LYSR"/>
    <property type="match status" value="1"/>
</dbReference>
<dbReference type="Proteomes" id="UP001596101">
    <property type="component" value="Unassembled WGS sequence"/>
</dbReference>
<sequence length="302" mass="34226">MLNLRDVDLNLLVVFLELYRERRVSVVAEQLGLTQPAVSNALARLRKMMNDELFLRSARGMEPTPYAVQLAEPIAEALTRIRDTLERQLEFDPTTSTRKFTVAMTDLGEIHFLPRLMRRLGEVAPGVTISTVRNTAVNLADELEAGRVDLALGLLPQLKGGFFQRLLFRQRYVCLFREGHALDRESMSLDDFEAAQHIVVVAGGTGHAIVDDTIARRNVKRDVRLSVPHFVALGHILSTTDLIATAPERYVREGMKPFKLKYLPHPVPFPEFDVNLFWHAKFHKEPGSQWLRNELAGLAETH</sequence>
<gene>
    <name evidence="6" type="ORF">ACFPQ5_11245</name>
</gene>
<dbReference type="InterPro" id="IPR050389">
    <property type="entry name" value="LysR-type_TF"/>
</dbReference>
<comment type="similarity">
    <text evidence="1">Belongs to the LysR transcriptional regulatory family.</text>
</comment>
<dbReference type="SUPFAM" id="SSF46785">
    <property type="entry name" value="Winged helix' DNA-binding domain"/>
    <property type="match status" value="1"/>
</dbReference>
<dbReference type="SUPFAM" id="SSF53850">
    <property type="entry name" value="Periplasmic binding protein-like II"/>
    <property type="match status" value="1"/>
</dbReference>
<dbReference type="InterPro" id="IPR005119">
    <property type="entry name" value="LysR_subst-bd"/>
</dbReference>
<dbReference type="PANTHER" id="PTHR30118">
    <property type="entry name" value="HTH-TYPE TRANSCRIPTIONAL REGULATOR LEUO-RELATED"/>
    <property type="match status" value="1"/>
</dbReference>
<evidence type="ECO:0000313" key="7">
    <source>
        <dbReference type="Proteomes" id="UP001596101"/>
    </source>
</evidence>
<feature type="domain" description="HTH lysR-type" evidence="5">
    <location>
        <begin position="7"/>
        <end position="64"/>
    </location>
</feature>
<dbReference type="Gene3D" id="3.40.190.10">
    <property type="entry name" value="Periplasmic binding protein-like II"/>
    <property type="match status" value="2"/>
</dbReference>
<evidence type="ECO:0000256" key="3">
    <source>
        <dbReference type="ARBA" id="ARBA00023125"/>
    </source>
</evidence>
<accession>A0ABW0MKK5</accession>
<evidence type="ECO:0000256" key="4">
    <source>
        <dbReference type="ARBA" id="ARBA00023163"/>
    </source>
</evidence>
<organism evidence="6 7">
    <name type="scientific">Massilia suwonensis</name>
    <dbReference type="NCBI Taxonomy" id="648895"/>
    <lineage>
        <taxon>Bacteria</taxon>
        <taxon>Pseudomonadati</taxon>
        <taxon>Pseudomonadota</taxon>
        <taxon>Betaproteobacteria</taxon>
        <taxon>Burkholderiales</taxon>
        <taxon>Oxalobacteraceae</taxon>
        <taxon>Telluria group</taxon>
        <taxon>Massilia</taxon>
    </lineage>
</organism>
<dbReference type="InterPro" id="IPR000847">
    <property type="entry name" value="LysR_HTH_N"/>
</dbReference>
<keyword evidence="7" id="KW-1185">Reference proteome</keyword>
<dbReference type="PRINTS" id="PR00039">
    <property type="entry name" value="HTHLYSR"/>
</dbReference>
<dbReference type="CDD" id="cd08459">
    <property type="entry name" value="PBP2_DntR_NahR_LinR_like"/>
    <property type="match status" value="1"/>
</dbReference>
<evidence type="ECO:0000256" key="2">
    <source>
        <dbReference type="ARBA" id="ARBA00023015"/>
    </source>
</evidence>
<proteinExistence type="inferred from homology"/>
<evidence type="ECO:0000259" key="5">
    <source>
        <dbReference type="PROSITE" id="PS50931"/>
    </source>
</evidence>
<dbReference type="EMBL" id="JBHSMR010000013">
    <property type="protein sequence ID" value="MFC5478770.1"/>
    <property type="molecule type" value="Genomic_DNA"/>
</dbReference>
<dbReference type="PANTHER" id="PTHR30118:SF15">
    <property type="entry name" value="TRANSCRIPTIONAL REGULATORY PROTEIN"/>
    <property type="match status" value="1"/>
</dbReference>
<protein>
    <submittedName>
        <fullName evidence="6">LysR family transcriptional regulator</fullName>
    </submittedName>
</protein>
<dbReference type="Pfam" id="PF00126">
    <property type="entry name" value="HTH_1"/>
    <property type="match status" value="1"/>
</dbReference>
<keyword evidence="3" id="KW-0238">DNA-binding</keyword>
<dbReference type="RefSeq" id="WP_379755074.1">
    <property type="nucleotide sequence ID" value="NZ_JBHSMR010000013.1"/>
</dbReference>
<dbReference type="Gene3D" id="1.10.10.10">
    <property type="entry name" value="Winged helix-like DNA-binding domain superfamily/Winged helix DNA-binding domain"/>
    <property type="match status" value="1"/>
</dbReference>
<keyword evidence="4" id="KW-0804">Transcription</keyword>
<dbReference type="Pfam" id="PF03466">
    <property type="entry name" value="LysR_substrate"/>
    <property type="match status" value="1"/>
</dbReference>
<evidence type="ECO:0000256" key="1">
    <source>
        <dbReference type="ARBA" id="ARBA00009437"/>
    </source>
</evidence>